<evidence type="ECO:0000313" key="3">
    <source>
        <dbReference type="Proteomes" id="UP000078336"/>
    </source>
</evidence>
<proteinExistence type="predicted"/>
<keyword evidence="3" id="KW-1185">Reference proteome</keyword>
<protein>
    <submittedName>
        <fullName evidence="2">Uncharacterized protein</fullName>
    </submittedName>
</protein>
<dbReference type="Proteomes" id="UP000078336">
    <property type="component" value="Unassembled WGS sequence"/>
</dbReference>
<dbReference type="EMBL" id="LUCQ01000105">
    <property type="protein sequence ID" value="OAO78592.1"/>
    <property type="molecule type" value="Genomic_DNA"/>
</dbReference>
<comment type="caution">
    <text evidence="2">The sequence shown here is derived from an EMBL/GenBank/DDBJ whole genome shotgun (WGS) entry which is preliminary data.</text>
</comment>
<keyword evidence="1" id="KW-1133">Transmembrane helix</keyword>
<dbReference type="RefSeq" id="WP_155732463.1">
    <property type="nucleotide sequence ID" value="NZ_JABJUV010000001.1"/>
</dbReference>
<keyword evidence="1" id="KW-0472">Membrane</keyword>
<feature type="transmembrane region" description="Helical" evidence="1">
    <location>
        <begin position="31"/>
        <end position="47"/>
    </location>
</feature>
<sequence length="48" mass="5792">MNKDHLIELLCYEMEKMMARNRTLELRQEHLIAYAIAVTIIAIWGWMK</sequence>
<evidence type="ECO:0000313" key="2">
    <source>
        <dbReference type="EMBL" id="OAO78592.1"/>
    </source>
</evidence>
<name>A0A178TCC6_9BACL</name>
<organism evidence="2 3">
    <name type="scientific">Anoxybacillus flavithermus</name>
    <dbReference type="NCBI Taxonomy" id="33934"/>
    <lineage>
        <taxon>Bacteria</taxon>
        <taxon>Bacillati</taxon>
        <taxon>Bacillota</taxon>
        <taxon>Bacilli</taxon>
        <taxon>Bacillales</taxon>
        <taxon>Anoxybacillaceae</taxon>
        <taxon>Anoxybacillus</taxon>
    </lineage>
</organism>
<evidence type="ECO:0000256" key="1">
    <source>
        <dbReference type="SAM" id="Phobius"/>
    </source>
</evidence>
<accession>A0A178TCC6</accession>
<keyword evidence="1" id="KW-0812">Transmembrane</keyword>
<dbReference type="PATRIC" id="fig|33934.7.peg.923"/>
<reference evidence="2 3" key="1">
    <citation type="submission" date="2016-03" db="EMBL/GenBank/DDBJ databases">
        <title>Spore heat resistance.</title>
        <authorList>
            <person name="Boekhorst J."/>
            <person name="Berendsen E.M."/>
            <person name="Wells-Bennik M.H."/>
            <person name="Kuipers O.P."/>
        </authorList>
    </citation>
    <scope>NUCLEOTIDE SEQUENCE [LARGE SCALE GENOMIC DNA]</scope>
    <source>
        <strain evidence="2 3">AF16</strain>
    </source>
</reference>
<gene>
    <name evidence="2" type="ORF">TAF16_1859</name>
</gene>
<dbReference type="AlphaFoldDB" id="A0A178TCC6"/>